<feature type="compositionally biased region" description="Pro residues" evidence="5">
    <location>
        <begin position="40"/>
        <end position="49"/>
    </location>
</feature>
<dbReference type="GO" id="GO:0003700">
    <property type="term" value="F:DNA-binding transcription factor activity"/>
    <property type="evidence" value="ECO:0007669"/>
    <property type="project" value="InterPro"/>
</dbReference>
<organism evidence="6 7">
    <name type="scientific">Hesseltinella vesiculosa</name>
    <dbReference type="NCBI Taxonomy" id="101127"/>
    <lineage>
        <taxon>Eukaryota</taxon>
        <taxon>Fungi</taxon>
        <taxon>Fungi incertae sedis</taxon>
        <taxon>Mucoromycota</taxon>
        <taxon>Mucoromycotina</taxon>
        <taxon>Mucoromycetes</taxon>
        <taxon>Mucorales</taxon>
        <taxon>Cunninghamellaceae</taxon>
        <taxon>Hesseltinella</taxon>
    </lineage>
</organism>
<feature type="compositionally biased region" description="Pro residues" evidence="5">
    <location>
        <begin position="629"/>
        <end position="642"/>
    </location>
</feature>
<evidence type="ECO:0008006" key="8">
    <source>
        <dbReference type="Google" id="ProtNLM"/>
    </source>
</evidence>
<keyword evidence="7" id="KW-1185">Reference proteome</keyword>
<gene>
    <name evidence="6" type="ORF">DM01DRAFT_1332381</name>
</gene>
<feature type="compositionally biased region" description="Low complexity" evidence="5">
    <location>
        <begin position="445"/>
        <end position="457"/>
    </location>
</feature>
<dbReference type="AlphaFoldDB" id="A0A1X2GUW9"/>
<name>A0A1X2GUW9_9FUNG</name>
<keyword evidence="3" id="KW-0238">DNA-binding</keyword>
<dbReference type="GO" id="GO:0005634">
    <property type="term" value="C:nucleus"/>
    <property type="evidence" value="ECO:0007669"/>
    <property type="project" value="UniProtKB-SubCell"/>
</dbReference>
<comment type="caution">
    <text evidence="6">The sequence shown here is derived from an EMBL/GenBank/DDBJ whole genome shotgun (WGS) entry which is preliminary data.</text>
</comment>
<evidence type="ECO:0000313" key="7">
    <source>
        <dbReference type="Proteomes" id="UP000242146"/>
    </source>
</evidence>
<dbReference type="EMBL" id="MCGT01000003">
    <property type="protein sequence ID" value="ORX61803.1"/>
    <property type="molecule type" value="Genomic_DNA"/>
</dbReference>
<feature type="compositionally biased region" description="Basic and acidic residues" evidence="5">
    <location>
        <begin position="672"/>
        <end position="683"/>
    </location>
</feature>
<feature type="compositionally biased region" description="Low complexity" evidence="5">
    <location>
        <begin position="50"/>
        <end position="63"/>
    </location>
</feature>
<dbReference type="Proteomes" id="UP000242146">
    <property type="component" value="Unassembled WGS sequence"/>
</dbReference>
<evidence type="ECO:0000256" key="2">
    <source>
        <dbReference type="ARBA" id="ARBA00022723"/>
    </source>
</evidence>
<evidence type="ECO:0000313" key="6">
    <source>
        <dbReference type="EMBL" id="ORX61803.1"/>
    </source>
</evidence>
<dbReference type="GO" id="GO:0046872">
    <property type="term" value="F:metal ion binding"/>
    <property type="evidence" value="ECO:0007669"/>
    <property type="project" value="UniProtKB-KW"/>
</dbReference>
<dbReference type="InterPro" id="IPR050987">
    <property type="entry name" value="AtrR-like"/>
</dbReference>
<evidence type="ECO:0000256" key="5">
    <source>
        <dbReference type="SAM" id="MobiDB-lite"/>
    </source>
</evidence>
<proteinExistence type="predicted"/>
<sequence length="683" mass="77385">MQEYKQLRSTLDQHDPTIDLAAIERQLRKLEAKLSVQANSPPPTSPPAQPVAGPSLPSSASSAVQHADPTMTLQPSGIHIYTNMTEPHHFVKLLTRGINPTLVREKADTSFSRAIEIVHGLGPAPSVDTLFPMADIHHALDDPLELAWVDRLLTSSYPRCFLVYQSVEGDRLVEYISPTYIQNLTGQNKLEHALLSKAVRAFVYRHEAVSLAHQHSHATPLSAATRPTLDDPLEKRRKAQFSDLYFQQAEELLELCFVTSSRNTIRALLHMYMYQWMMPQSQPSMPSMPPLSPQPTHQNANFKVVQYSDLALRMAQGLRIQRDTGMMINELLREDDRRLWWSTVWAHLWSCMVFDRPLLLDPMEVLEHSRPPSKRANESIEVGYCVDFCVQSVKLLAITNHIRHLLLQKTTELHLLDNLQDIDHQLQAWRGQLPESFRPETWNQTSSSTSSSSTPTPMDHHHHDFGGPNYEAKAFAAEISLLLHGQWARVKLLVYECFVTHDRSILDLLIMRNRFTVATEFVQFLAHIVQRTQPCYLLYLLTCVQPCLAALLSLATCPKTEEAIRDQAYGQLATLKTLLHQFPFFNEPAAKHWILMINNAMHNSFTTPHQLHQPPPHPTPLASATSLTHPPPPPPTQYPPFPSSLYPPAVPVLPPDPLLLYPTWPSASFDPSQHHPDHPNSQP</sequence>
<accession>A0A1X2GUW9</accession>
<protein>
    <recommendedName>
        <fullName evidence="8">Transcription factor domain-containing protein</fullName>
    </recommendedName>
</protein>
<dbReference type="PANTHER" id="PTHR46910:SF3">
    <property type="entry name" value="HALOTOLERANCE PROTEIN 9-RELATED"/>
    <property type="match status" value="1"/>
</dbReference>
<keyword evidence="4" id="KW-0539">Nucleus</keyword>
<evidence type="ECO:0000256" key="3">
    <source>
        <dbReference type="ARBA" id="ARBA00023125"/>
    </source>
</evidence>
<feature type="region of interest" description="Disordered" evidence="5">
    <location>
        <begin position="664"/>
        <end position="683"/>
    </location>
</feature>
<keyword evidence="2" id="KW-0479">Metal-binding</keyword>
<dbReference type="CDD" id="cd12148">
    <property type="entry name" value="fungal_TF_MHR"/>
    <property type="match status" value="1"/>
</dbReference>
<comment type="subcellular location">
    <subcellularLocation>
        <location evidence="1">Nucleus</location>
    </subcellularLocation>
</comment>
<dbReference type="OrthoDB" id="3266505at2759"/>
<evidence type="ECO:0000256" key="1">
    <source>
        <dbReference type="ARBA" id="ARBA00004123"/>
    </source>
</evidence>
<feature type="region of interest" description="Disordered" evidence="5">
    <location>
        <begin position="35"/>
        <end position="66"/>
    </location>
</feature>
<dbReference type="GO" id="GO:0003677">
    <property type="term" value="F:DNA binding"/>
    <property type="evidence" value="ECO:0007669"/>
    <property type="project" value="UniProtKB-KW"/>
</dbReference>
<reference evidence="6 7" key="1">
    <citation type="submission" date="2016-07" db="EMBL/GenBank/DDBJ databases">
        <title>Pervasive Adenine N6-methylation of Active Genes in Fungi.</title>
        <authorList>
            <consortium name="DOE Joint Genome Institute"/>
            <person name="Mondo S.J."/>
            <person name="Dannebaum R.O."/>
            <person name="Kuo R.C."/>
            <person name="Labutti K."/>
            <person name="Haridas S."/>
            <person name="Kuo A."/>
            <person name="Salamov A."/>
            <person name="Ahrendt S.R."/>
            <person name="Lipzen A."/>
            <person name="Sullivan W."/>
            <person name="Andreopoulos W.B."/>
            <person name="Clum A."/>
            <person name="Lindquist E."/>
            <person name="Daum C."/>
            <person name="Ramamoorthy G.K."/>
            <person name="Gryganskyi A."/>
            <person name="Culley D."/>
            <person name="Magnuson J.K."/>
            <person name="James T.Y."/>
            <person name="O'Malley M.A."/>
            <person name="Stajich J.E."/>
            <person name="Spatafora J.W."/>
            <person name="Visel A."/>
            <person name="Grigoriev I.V."/>
        </authorList>
    </citation>
    <scope>NUCLEOTIDE SEQUENCE [LARGE SCALE GENOMIC DNA]</scope>
    <source>
        <strain evidence="6 7">NRRL 3301</strain>
    </source>
</reference>
<feature type="region of interest" description="Disordered" evidence="5">
    <location>
        <begin position="606"/>
        <end position="646"/>
    </location>
</feature>
<feature type="region of interest" description="Disordered" evidence="5">
    <location>
        <begin position="438"/>
        <end position="463"/>
    </location>
</feature>
<evidence type="ECO:0000256" key="4">
    <source>
        <dbReference type="ARBA" id="ARBA00023242"/>
    </source>
</evidence>
<dbReference type="PANTHER" id="PTHR46910">
    <property type="entry name" value="TRANSCRIPTION FACTOR PDR1"/>
    <property type="match status" value="1"/>
</dbReference>